<evidence type="ECO:0000313" key="4">
    <source>
        <dbReference type="Proteomes" id="UP000241736"/>
    </source>
</evidence>
<feature type="transmembrane region" description="Helical" evidence="1">
    <location>
        <begin position="307"/>
        <end position="323"/>
    </location>
</feature>
<dbReference type="SMART" id="SM01080">
    <property type="entry name" value="CHASE2"/>
    <property type="match status" value="1"/>
</dbReference>
<dbReference type="EMBL" id="PVLF01000013">
    <property type="protein sequence ID" value="PRH82182.1"/>
    <property type="molecule type" value="Genomic_DNA"/>
</dbReference>
<keyword evidence="4" id="KW-1185">Reference proteome</keyword>
<gene>
    <name evidence="3" type="ORF">C6N40_09120</name>
</gene>
<keyword evidence="1" id="KW-1133">Transmembrane helix</keyword>
<dbReference type="InterPro" id="IPR007890">
    <property type="entry name" value="CHASE2"/>
</dbReference>
<keyword evidence="1" id="KW-0472">Membrane</keyword>
<dbReference type="SUPFAM" id="SSF55073">
    <property type="entry name" value="Nucleotide cyclase"/>
    <property type="match status" value="1"/>
</dbReference>
<dbReference type="PANTHER" id="PTHR43081">
    <property type="entry name" value="ADENYLATE CYCLASE, TERMINAL-DIFFERENTIATION SPECIFIC-RELATED"/>
    <property type="match status" value="1"/>
</dbReference>
<dbReference type="Gene3D" id="3.30.70.1230">
    <property type="entry name" value="Nucleotide cyclase"/>
    <property type="match status" value="1"/>
</dbReference>
<comment type="caution">
    <text evidence="3">The sequence shown here is derived from an EMBL/GenBank/DDBJ whole genome shotgun (WGS) entry which is preliminary data.</text>
</comment>
<dbReference type="InterPro" id="IPR001054">
    <property type="entry name" value="A/G_cyclase"/>
</dbReference>
<organism evidence="3 4">
    <name type="scientific">Arenimonas caeni</name>
    <dbReference type="NCBI Taxonomy" id="2058085"/>
    <lineage>
        <taxon>Bacteria</taxon>
        <taxon>Pseudomonadati</taxon>
        <taxon>Pseudomonadota</taxon>
        <taxon>Gammaproteobacteria</taxon>
        <taxon>Lysobacterales</taxon>
        <taxon>Lysobacteraceae</taxon>
        <taxon>Arenimonas</taxon>
    </lineage>
</organism>
<keyword evidence="1" id="KW-0812">Transmembrane</keyword>
<dbReference type="Proteomes" id="UP000241736">
    <property type="component" value="Unassembled WGS sequence"/>
</dbReference>
<feature type="transmembrane region" description="Helical" evidence="1">
    <location>
        <begin position="355"/>
        <end position="375"/>
    </location>
</feature>
<dbReference type="GO" id="GO:0035556">
    <property type="term" value="P:intracellular signal transduction"/>
    <property type="evidence" value="ECO:0007669"/>
    <property type="project" value="InterPro"/>
</dbReference>
<evidence type="ECO:0000256" key="1">
    <source>
        <dbReference type="SAM" id="Phobius"/>
    </source>
</evidence>
<dbReference type="CDD" id="cd07302">
    <property type="entry name" value="CHD"/>
    <property type="match status" value="1"/>
</dbReference>
<name>A0A2P6M850_9GAMM</name>
<evidence type="ECO:0000259" key="2">
    <source>
        <dbReference type="PROSITE" id="PS50125"/>
    </source>
</evidence>
<protein>
    <submittedName>
        <fullName evidence="3">Adenylate/guanylate cyclase domain-containing protein</fullName>
    </submittedName>
</protein>
<feature type="domain" description="Guanylate cyclase" evidence="2">
    <location>
        <begin position="422"/>
        <end position="556"/>
    </location>
</feature>
<accession>A0A2P6M850</accession>
<dbReference type="Pfam" id="PF05226">
    <property type="entry name" value="CHASE2"/>
    <property type="match status" value="1"/>
</dbReference>
<dbReference type="InterPro" id="IPR029787">
    <property type="entry name" value="Nucleotide_cyclase"/>
</dbReference>
<dbReference type="AlphaFoldDB" id="A0A2P6M850"/>
<dbReference type="InterPro" id="IPR050697">
    <property type="entry name" value="Adenylyl/Guanylyl_Cyclase_3/4"/>
</dbReference>
<dbReference type="OrthoDB" id="9803824at2"/>
<dbReference type="SMART" id="SM00044">
    <property type="entry name" value="CYCc"/>
    <property type="match status" value="1"/>
</dbReference>
<dbReference type="RefSeq" id="WP_106990707.1">
    <property type="nucleotide sequence ID" value="NZ_JAVEVW010000002.1"/>
</dbReference>
<sequence length="616" mass="66860">MPPSKHVPIRLPLLALTVLAIVLQLGGVLERADNRLGDWLLAGHAAGRQPPDDIVVVAIDQKSLDELNEVAGSWPWPRSVHGELLDGLAAHGPKAVAFDFMFNEYDSFRLDSDEVFREIVAGQDNLFFASMRLADGNRTPLSLLPPSFGAERRPGADPGASATLLVPGVLDPESWRGGLINFEADGDGVGRHARLYEDIDGWRLHSMAANLARFSGTTLPDRARIRINWYGRLPPTIAYSDLFNDLGQREPAIAPSLAGKLVVVAPTAPGLHDLRPTPLGQHTQGVHVITTALANLRSGDWLHDLPARWPLAALLVAGVALAFHRRRSPLQAGLGLGLASLLVLGGAWAALGAHLYLPVAAALLLAWLGYGLLTVEAQWIERRQREATVGIFGRFLDPRVVEGLVESGELDRGRKPEARDISILFSDIRGFTTLSETRTPEQVVDLLNRYFSRQVDVIFRHGGTLDKFIGDAIMAFWNAPTETPGHAEKAVEAALDMTLALDDFKRELAANGEGLGDFDVGIGLHTGPAVVGFLGSDSRMEYTAIGDTVNLASRIEGTTKGVARVLVSEDTKARCGAVSRFEFLYRGQFKVKGREKPVELYEPVRRPLQQQAGGNP</sequence>
<reference evidence="3 4" key="1">
    <citation type="submission" date="2018-03" db="EMBL/GenBank/DDBJ databases">
        <title>Arenimonas caeni sp. nov., isolated from activated sludge.</title>
        <authorList>
            <person name="Liu H."/>
        </authorList>
    </citation>
    <scope>NUCLEOTIDE SEQUENCE [LARGE SCALE GENOMIC DNA]</scope>
    <source>
        <strain evidence="4">z29</strain>
    </source>
</reference>
<feature type="transmembrane region" description="Helical" evidence="1">
    <location>
        <begin position="330"/>
        <end position="349"/>
    </location>
</feature>
<dbReference type="Pfam" id="PF00211">
    <property type="entry name" value="Guanylate_cyc"/>
    <property type="match status" value="1"/>
</dbReference>
<dbReference type="GO" id="GO:0006171">
    <property type="term" value="P:cAMP biosynthetic process"/>
    <property type="evidence" value="ECO:0007669"/>
    <property type="project" value="TreeGrafter"/>
</dbReference>
<dbReference type="PROSITE" id="PS50125">
    <property type="entry name" value="GUANYLATE_CYCLASE_2"/>
    <property type="match status" value="1"/>
</dbReference>
<dbReference type="PANTHER" id="PTHR43081:SF1">
    <property type="entry name" value="ADENYLATE CYCLASE, TERMINAL-DIFFERENTIATION SPECIFIC"/>
    <property type="match status" value="1"/>
</dbReference>
<proteinExistence type="predicted"/>
<evidence type="ECO:0000313" key="3">
    <source>
        <dbReference type="EMBL" id="PRH82182.1"/>
    </source>
</evidence>
<dbReference type="GO" id="GO:0004016">
    <property type="term" value="F:adenylate cyclase activity"/>
    <property type="evidence" value="ECO:0007669"/>
    <property type="project" value="UniProtKB-ARBA"/>
</dbReference>